<sequence length="261" mass="30410">MIDPITLDELQEKNGWKEVLPLLSGRDLFFHGKKLVYPGDWEYIKDKVCMYEEGDMDDEKKFIVSIPPEPWSSNILTAKVVILSLNPGYVPQLNKELACMFRAEQAEKIMADKRAILEMQPRRESLPTMVLGDWYWKRSLAHIGKDVYPDDPERIMDDIANIQTCAYASISKLSTGNRLMPSQEFTRDVIRYIVSNNPNTKFLLFRAAQVWKDKIMGNSLWNELVESHRLIESKWYRTQFVTPGNIGEDNYNIIRETIIEK</sequence>
<dbReference type="AlphaFoldDB" id="A0A137SVP6"/>
<gene>
    <name evidence="1" type="ORF">HMPREF3202_01371</name>
</gene>
<reference evidence="1 2" key="1">
    <citation type="submission" date="2016-02" db="EMBL/GenBank/DDBJ databases">
        <authorList>
            <person name="Wen L."/>
            <person name="He K."/>
            <person name="Yang H."/>
        </authorList>
    </citation>
    <scope>NUCLEOTIDE SEQUENCE [LARGE SCALE GENOMIC DNA]</scope>
    <source>
        <strain evidence="1 2">GED7880</strain>
    </source>
</reference>
<evidence type="ECO:0000313" key="1">
    <source>
        <dbReference type="EMBL" id="KXO16493.1"/>
    </source>
</evidence>
<protein>
    <submittedName>
        <fullName evidence="1">Uncharacterized protein</fullName>
    </submittedName>
</protein>
<organism evidence="1 2">
    <name type="scientific">Prevotella bivia</name>
    <dbReference type="NCBI Taxonomy" id="28125"/>
    <lineage>
        <taxon>Bacteria</taxon>
        <taxon>Pseudomonadati</taxon>
        <taxon>Bacteroidota</taxon>
        <taxon>Bacteroidia</taxon>
        <taxon>Bacteroidales</taxon>
        <taxon>Prevotellaceae</taxon>
        <taxon>Prevotella</taxon>
    </lineage>
</organism>
<comment type="caution">
    <text evidence="1">The sequence shown here is derived from an EMBL/GenBank/DDBJ whole genome shotgun (WGS) entry which is preliminary data.</text>
</comment>
<dbReference type="Proteomes" id="UP000070093">
    <property type="component" value="Unassembled WGS sequence"/>
</dbReference>
<dbReference type="EMBL" id="LTAG01000070">
    <property type="protein sequence ID" value="KXO16493.1"/>
    <property type="molecule type" value="Genomic_DNA"/>
</dbReference>
<evidence type="ECO:0000313" key="2">
    <source>
        <dbReference type="Proteomes" id="UP000070093"/>
    </source>
</evidence>
<dbReference type="PATRIC" id="fig|28125.4.peg.1355"/>
<accession>A0A137SVP6</accession>
<name>A0A137SVP6_9BACT</name>
<proteinExistence type="predicted"/>
<dbReference type="STRING" id="28125.HMPREF3202_01371"/>
<dbReference type="RefSeq" id="WP_061315198.1">
    <property type="nucleotide sequence ID" value="NZ_CP126677.1"/>
</dbReference>